<accession>A0A1I8AL49</accession>
<dbReference type="InterPro" id="IPR001841">
    <property type="entry name" value="Znf_RING"/>
</dbReference>
<dbReference type="PROSITE" id="PS50089">
    <property type="entry name" value="ZF_RING_2"/>
    <property type="match status" value="1"/>
</dbReference>
<dbReference type="PANTHER" id="PTHR25462">
    <property type="entry name" value="BONUS, ISOFORM C-RELATED"/>
    <property type="match status" value="1"/>
</dbReference>
<evidence type="ECO:0000313" key="6">
    <source>
        <dbReference type="Proteomes" id="UP000095287"/>
    </source>
</evidence>
<keyword evidence="6" id="KW-1185">Reference proteome</keyword>
<keyword evidence="2 4" id="KW-0863">Zinc-finger</keyword>
<dbReference type="GO" id="GO:0008270">
    <property type="term" value="F:zinc ion binding"/>
    <property type="evidence" value="ECO:0007669"/>
    <property type="project" value="UniProtKB-KW"/>
</dbReference>
<dbReference type="Proteomes" id="UP000095287">
    <property type="component" value="Unplaced"/>
</dbReference>
<feature type="domain" description="RING-type" evidence="5">
    <location>
        <begin position="42"/>
        <end position="85"/>
    </location>
</feature>
<dbReference type="AlphaFoldDB" id="A0A1I8AL49"/>
<dbReference type="Gene3D" id="3.30.40.10">
    <property type="entry name" value="Zinc/RING finger domain, C3HC4 (zinc finger)"/>
    <property type="match status" value="1"/>
</dbReference>
<dbReference type="SUPFAM" id="SSF57850">
    <property type="entry name" value="RING/U-box"/>
    <property type="match status" value="1"/>
</dbReference>
<organism evidence="6 7">
    <name type="scientific">Steinernema glaseri</name>
    <dbReference type="NCBI Taxonomy" id="37863"/>
    <lineage>
        <taxon>Eukaryota</taxon>
        <taxon>Metazoa</taxon>
        <taxon>Ecdysozoa</taxon>
        <taxon>Nematoda</taxon>
        <taxon>Chromadorea</taxon>
        <taxon>Rhabditida</taxon>
        <taxon>Tylenchina</taxon>
        <taxon>Panagrolaimomorpha</taxon>
        <taxon>Strongyloidoidea</taxon>
        <taxon>Steinernematidae</taxon>
        <taxon>Steinernema</taxon>
    </lineage>
</organism>
<dbReference type="PANTHER" id="PTHR25462:SF296">
    <property type="entry name" value="MEIOTIC P26, ISOFORM F"/>
    <property type="match status" value="1"/>
</dbReference>
<evidence type="ECO:0000256" key="4">
    <source>
        <dbReference type="PROSITE-ProRule" id="PRU00175"/>
    </source>
</evidence>
<dbReference type="InterPro" id="IPR047153">
    <property type="entry name" value="TRIM45/56/19-like"/>
</dbReference>
<keyword evidence="3" id="KW-0862">Zinc</keyword>
<dbReference type="SMART" id="SM00184">
    <property type="entry name" value="RING"/>
    <property type="match status" value="1"/>
</dbReference>
<evidence type="ECO:0000259" key="5">
    <source>
        <dbReference type="PROSITE" id="PS50089"/>
    </source>
</evidence>
<dbReference type="InterPro" id="IPR027370">
    <property type="entry name" value="Znf-RING_euk"/>
</dbReference>
<dbReference type="WBParaSite" id="L893_g6721.t1">
    <property type="protein sequence ID" value="L893_g6721.t1"/>
    <property type="gene ID" value="L893_g6721"/>
</dbReference>
<keyword evidence="1" id="KW-0479">Metal-binding</keyword>
<dbReference type="PROSITE" id="PS00518">
    <property type="entry name" value="ZF_RING_1"/>
    <property type="match status" value="1"/>
</dbReference>
<dbReference type="InterPro" id="IPR013083">
    <property type="entry name" value="Znf_RING/FYVE/PHD"/>
</dbReference>
<reference evidence="7" key="1">
    <citation type="submission" date="2016-11" db="UniProtKB">
        <authorList>
            <consortium name="WormBaseParasite"/>
        </authorList>
    </citation>
    <scope>IDENTIFICATION</scope>
</reference>
<evidence type="ECO:0000256" key="1">
    <source>
        <dbReference type="ARBA" id="ARBA00022723"/>
    </source>
</evidence>
<protein>
    <submittedName>
        <fullName evidence="7">RING-type domain-containing protein</fullName>
    </submittedName>
</protein>
<dbReference type="InterPro" id="IPR017907">
    <property type="entry name" value="Znf_RING_CS"/>
</dbReference>
<evidence type="ECO:0000313" key="7">
    <source>
        <dbReference type="WBParaSite" id="L893_g6721.t1"/>
    </source>
</evidence>
<evidence type="ECO:0000256" key="3">
    <source>
        <dbReference type="ARBA" id="ARBA00022833"/>
    </source>
</evidence>
<evidence type="ECO:0000256" key="2">
    <source>
        <dbReference type="ARBA" id="ARBA00022771"/>
    </source>
</evidence>
<sequence>MSENKNVQPYSQSVSRVHVRQEYHEEIDEPETVTVKADALKCPTCLEFFRNAPVMLACGHSFCQDCMLMIKQSRQTRLIRCPICRQQSSNEAQKNYAVGQIVDSADSYVERSASSQACQNLKFK</sequence>
<dbReference type="Pfam" id="PF13445">
    <property type="entry name" value="zf-RING_UBOX"/>
    <property type="match status" value="1"/>
</dbReference>
<name>A0A1I8AL49_9BILA</name>
<proteinExistence type="predicted"/>